<keyword evidence="4" id="KW-0493">Microtubule</keyword>
<dbReference type="EMBL" id="JAAARO010000004">
    <property type="protein sequence ID" value="KAF5748183.1"/>
    <property type="molecule type" value="Genomic_DNA"/>
</dbReference>
<comment type="subcellular location">
    <subcellularLocation>
        <location evidence="1">Cytoplasm</location>
        <location evidence="1">Cytoskeleton</location>
    </subcellularLocation>
</comment>
<dbReference type="GO" id="GO:0005874">
    <property type="term" value="C:microtubule"/>
    <property type="evidence" value="ECO:0007669"/>
    <property type="project" value="UniProtKB-KW"/>
</dbReference>
<evidence type="ECO:0000313" key="9">
    <source>
        <dbReference type="Proteomes" id="UP000593562"/>
    </source>
</evidence>
<gene>
    <name evidence="8" type="ORF">HS088_TW04G00133</name>
</gene>
<name>A0A7J7DPH5_TRIWF</name>
<dbReference type="InterPro" id="IPR027329">
    <property type="entry name" value="TPX2_C"/>
</dbReference>
<dbReference type="FunCoup" id="A0A7J7DPH5">
    <property type="interactions" value="915"/>
</dbReference>
<feature type="compositionally biased region" description="Basic residues" evidence="6">
    <location>
        <begin position="310"/>
        <end position="319"/>
    </location>
</feature>
<keyword evidence="5" id="KW-0206">Cytoskeleton</keyword>
<evidence type="ECO:0000256" key="1">
    <source>
        <dbReference type="ARBA" id="ARBA00004245"/>
    </source>
</evidence>
<keyword evidence="8" id="KW-0418">Kinase</keyword>
<dbReference type="GO" id="GO:0016301">
    <property type="term" value="F:kinase activity"/>
    <property type="evidence" value="ECO:0007669"/>
    <property type="project" value="UniProtKB-KW"/>
</dbReference>
<sequence length="448" mass="49019">MDRDLNCVMDSDNLKPADGLEVVHLNGVHEQLPGSGEDDVVANNVNGISEGTSETTGGNGNLGTAEMLDDSGTNNSPPAEPREESNARVNNKKLTVSKEGKVKDADHTKQAKSVKFQGKSKIEKPSSPRNISATWVKKSKDEKDVGTTSTFSNGSVGSNPCAKQPVKINSSFDRQIHSPKVKNGATCSFYMGRMGIYQVQCSSLYGFCLVSLNLSPKTEQAKQHRASALPNYGFSFKCGERAEKRKEFYSKLEEKIHAKEIEKTTLQVKSKESQEAEIKQLRKSLTFKATPMPNFYQEPPPPKIPPTRARSPKFGRKKSSMLDSEENGSHGSRPGRLSLDEKLSQSNTSKASPVIVRKQQRKSLPKLPSEKTASSSSTNNEKATLSEASKQENTFFSNATSETTSATQEQEVNQRAEASETHPKTDEGNTITEHTQPILVEGATVLEH</sequence>
<feature type="compositionally biased region" description="Basic and acidic residues" evidence="6">
    <location>
        <begin position="96"/>
        <end position="109"/>
    </location>
</feature>
<reference evidence="8 9" key="1">
    <citation type="journal article" date="2020" name="Nat. Commun.">
        <title>Genome of Tripterygium wilfordii and identification of cytochrome P450 involved in triptolide biosynthesis.</title>
        <authorList>
            <person name="Tu L."/>
            <person name="Su P."/>
            <person name="Zhang Z."/>
            <person name="Gao L."/>
            <person name="Wang J."/>
            <person name="Hu T."/>
            <person name="Zhou J."/>
            <person name="Zhang Y."/>
            <person name="Zhao Y."/>
            <person name="Liu Y."/>
            <person name="Song Y."/>
            <person name="Tong Y."/>
            <person name="Lu Y."/>
            <person name="Yang J."/>
            <person name="Xu C."/>
            <person name="Jia M."/>
            <person name="Peters R.J."/>
            <person name="Huang L."/>
            <person name="Gao W."/>
        </authorList>
    </citation>
    <scope>NUCLEOTIDE SEQUENCE [LARGE SCALE GENOMIC DNA]</scope>
    <source>
        <strain evidence="9">cv. XIE 37</strain>
        <tissue evidence="8">Leaf</tissue>
    </source>
</reference>
<keyword evidence="8" id="KW-0808">Transferase</keyword>
<dbReference type="InterPro" id="IPR044833">
    <property type="entry name" value="WDL5/6"/>
</dbReference>
<dbReference type="AlphaFoldDB" id="A0A7J7DPH5"/>
<organism evidence="8 9">
    <name type="scientific">Tripterygium wilfordii</name>
    <name type="common">Thunder God vine</name>
    <dbReference type="NCBI Taxonomy" id="458696"/>
    <lineage>
        <taxon>Eukaryota</taxon>
        <taxon>Viridiplantae</taxon>
        <taxon>Streptophyta</taxon>
        <taxon>Embryophyta</taxon>
        <taxon>Tracheophyta</taxon>
        <taxon>Spermatophyta</taxon>
        <taxon>Magnoliopsida</taxon>
        <taxon>eudicotyledons</taxon>
        <taxon>Gunneridae</taxon>
        <taxon>Pentapetalae</taxon>
        <taxon>rosids</taxon>
        <taxon>fabids</taxon>
        <taxon>Celastrales</taxon>
        <taxon>Celastraceae</taxon>
        <taxon>Tripterygium</taxon>
    </lineage>
</organism>
<keyword evidence="3" id="KW-0963">Cytoplasm</keyword>
<proteinExistence type="inferred from homology"/>
<evidence type="ECO:0000256" key="6">
    <source>
        <dbReference type="SAM" id="MobiDB-lite"/>
    </source>
</evidence>
<evidence type="ECO:0000256" key="3">
    <source>
        <dbReference type="ARBA" id="ARBA00022490"/>
    </source>
</evidence>
<feature type="domain" description="TPX2 C-terminal" evidence="7">
    <location>
        <begin position="234"/>
        <end position="307"/>
    </location>
</feature>
<feature type="compositionally biased region" description="Polar residues" evidence="6">
    <location>
        <begin position="371"/>
        <end position="392"/>
    </location>
</feature>
<evidence type="ECO:0000256" key="4">
    <source>
        <dbReference type="ARBA" id="ARBA00022701"/>
    </source>
</evidence>
<protein>
    <submittedName>
        <fullName evidence="8">Serine/threonine-protein kinase PRP4</fullName>
    </submittedName>
</protein>
<evidence type="ECO:0000256" key="2">
    <source>
        <dbReference type="ARBA" id="ARBA00005885"/>
    </source>
</evidence>
<dbReference type="Pfam" id="PF06886">
    <property type="entry name" value="TPX2"/>
    <property type="match status" value="1"/>
</dbReference>
<dbReference type="GO" id="GO:0008017">
    <property type="term" value="F:microtubule binding"/>
    <property type="evidence" value="ECO:0007669"/>
    <property type="project" value="InterPro"/>
</dbReference>
<comment type="caution">
    <text evidence="8">The sequence shown here is derived from an EMBL/GenBank/DDBJ whole genome shotgun (WGS) entry which is preliminary data.</text>
</comment>
<feature type="region of interest" description="Disordered" evidence="6">
    <location>
        <begin position="30"/>
        <end position="130"/>
    </location>
</feature>
<comment type="similarity">
    <text evidence="2">Belongs to the TPX2 family.</text>
</comment>
<feature type="compositionally biased region" description="Low complexity" evidence="6">
    <location>
        <begin position="46"/>
        <end position="56"/>
    </location>
</feature>
<feature type="region of interest" description="Disordered" evidence="6">
    <location>
        <begin position="289"/>
        <end position="448"/>
    </location>
</feature>
<dbReference type="InParanoid" id="A0A7J7DPH5"/>
<feature type="compositionally biased region" description="Basic and acidic residues" evidence="6">
    <location>
        <begin position="412"/>
        <end position="427"/>
    </location>
</feature>
<evidence type="ECO:0000259" key="7">
    <source>
        <dbReference type="Pfam" id="PF06886"/>
    </source>
</evidence>
<dbReference type="PANTHER" id="PTHR31358">
    <property type="entry name" value="PROTEIN WVD2-LIKE 4"/>
    <property type="match status" value="1"/>
</dbReference>
<accession>A0A7J7DPH5</accession>
<evidence type="ECO:0000313" key="8">
    <source>
        <dbReference type="EMBL" id="KAF5748183.1"/>
    </source>
</evidence>
<feature type="compositionally biased region" description="Low complexity" evidence="6">
    <location>
        <begin position="393"/>
        <end position="411"/>
    </location>
</feature>
<keyword evidence="9" id="KW-1185">Reference proteome</keyword>
<evidence type="ECO:0000256" key="5">
    <source>
        <dbReference type="ARBA" id="ARBA00023212"/>
    </source>
</evidence>
<dbReference type="PANTHER" id="PTHR31358:SF29">
    <property type="entry name" value="PROTEIN WVD2-LIKE 5-RELATED"/>
    <property type="match status" value="1"/>
</dbReference>
<dbReference type="Proteomes" id="UP000593562">
    <property type="component" value="Unassembled WGS sequence"/>
</dbReference>